<gene>
    <name evidence="1" type="ORF">HFQ13_06905</name>
</gene>
<dbReference type="GO" id="GO:0006261">
    <property type="term" value="P:DNA-templated DNA replication"/>
    <property type="evidence" value="ECO:0007669"/>
    <property type="project" value="TreeGrafter"/>
</dbReference>
<dbReference type="RefSeq" id="WP_215873224.1">
    <property type="nucleotide sequence ID" value="NZ_JAAXYO010000089.1"/>
</dbReference>
<sequence length="321" mass="36197">MDNAAISYFSAPAWLGSDRARALPQSLLLEAAADSLAAAWSERLVRLWLCHRAAEEACGSCPSCQLLDAGNHPDYLNLQASNGKTLGIEQIREALDVLAYTPQSGPLRVLRIITAEQMSMAAANALLKGLEEPPLRARILLLSAAPVRLLPTIRSRCQRLESPPHEVDACARYLRAQGVDAADVDNLAQRYADRPARALELVNSGVWPELQEAQTQLLSKTPRLELLWRLVGQWSKEEERVLLLRELMLGLYTQIFRLQHGLEAPLWAQALSTRAASRSPTQLWKECQAWLRLAVDLRQNLQIPMRLERLLWCWFWGEREE</sequence>
<protein>
    <submittedName>
        <fullName evidence="1">DNA polymerase III subunit delta</fullName>
    </submittedName>
</protein>
<dbReference type="InterPro" id="IPR050238">
    <property type="entry name" value="DNA_Rep/Repair_Clamp_Loader"/>
</dbReference>
<proteinExistence type="predicted"/>
<dbReference type="EMBL" id="JAAXYO010000089">
    <property type="protein sequence ID" value="MBU2787934.1"/>
    <property type="molecule type" value="Genomic_DNA"/>
</dbReference>
<dbReference type="GO" id="GO:0009360">
    <property type="term" value="C:DNA polymerase III complex"/>
    <property type="evidence" value="ECO:0007669"/>
    <property type="project" value="TreeGrafter"/>
</dbReference>
<dbReference type="SUPFAM" id="SSF52540">
    <property type="entry name" value="P-loop containing nucleoside triphosphate hydrolases"/>
    <property type="match status" value="1"/>
</dbReference>
<reference evidence="1" key="1">
    <citation type="journal article" date="2021" name="ISME J.">
        <title>Genomic evolution of the class Acidithiobacillia: deep-branching Proteobacteria living in extreme acidic conditions.</title>
        <authorList>
            <person name="Moya-Beltran A."/>
            <person name="Beard S."/>
            <person name="Rojas-Villalobos C."/>
            <person name="Issotta F."/>
            <person name="Gallardo Y."/>
            <person name="Ulloa R."/>
            <person name="Giaveno A."/>
            <person name="Degli Esposti M."/>
            <person name="Johnson D.B."/>
            <person name="Quatrini R."/>
        </authorList>
    </citation>
    <scope>NUCLEOTIDE SEQUENCE</scope>
    <source>
        <strain evidence="1">VAN18-1</strain>
    </source>
</reference>
<accession>A0AAE2YPE5</accession>
<comment type="caution">
    <text evidence="1">The sequence shown here is derived from an EMBL/GenBank/DDBJ whole genome shotgun (WGS) entry which is preliminary data.</text>
</comment>
<dbReference type="PANTHER" id="PTHR11669">
    <property type="entry name" value="REPLICATION FACTOR C / DNA POLYMERASE III GAMMA-TAU SUBUNIT"/>
    <property type="match status" value="1"/>
</dbReference>
<dbReference type="Pfam" id="PF13177">
    <property type="entry name" value="DNA_pol3_delta2"/>
    <property type="match status" value="1"/>
</dbReference>
<dbReference type="Gene3D" id="3.40.50.300">
    <property type="entry name" value="P-loop containing nucleotide triphosphate hydrolases"/>
    <property type="match status" value="1"/>
</dbReference>
<organism evidence="1 2">
    <name type="scientific">Igneacidithiobacillus copahuensis</name>
    <dbReference type="NCBI Taxonomy" id="2724909"/>
    <lineage>
        <taxon>Bacteria</taxon>
        <taxon>Pseudomonadati</taxon>
        <taxon>Pseudomonadota</taxon>
        <taxon>Acidithiobacillia</taxon>
        <taxon>Acidithiobacillales</taxon>
        <taxon>Acidithiobacillaceae</taxon>
        <taxon>Igneacidithiobacillus</taxon>
    </lineage>
</organism>
<dbReference type="Proteomes" id="UP001197378">
    <property type="component" value="Unassembled WGS sequence"/>
</dbReference>
<dbReference type="AlphaFoldDB" id="A0AAE2YPE5"/>
<name>A0AAE2YPE5_9PROT</name>
<dbReference type="PANTHER" id="PTHR11669:SF8">
    <property type="entry name" value="DNA POLYMERASE III SUBUNIT DELTA"/>
    <property type="match status" value="1"/>
</dbReference>
<evidence type="ECO:0000313" key="1">
    <source>
        <dbReference type="EMBL" id="MBU2787934.1"/>
    </source>
</evidence>
<keyword evidence="2" id="KW-1185">Reference proteome</keyword>
<evidence type="ECO:0000313" key="2">
    <source>
        <dbReference type="Proteomes" id="UP001197378"/>
    </source>
</evidence>
<dbReference type="InterPro" id="IPR027417">
    <property type="entry name" value="P-loop_NTPase"/>
</dbReference>